<accession>A0A9N8Z4N8</accession>
<keyword evidence="9" id="KW-1185">Reference proteome</keyword>
<evidence type="ECO:0000259" key="6">
    <source>
        <dbReference type="PROSITE" id="PS50199"/>
    </source>
</evidence>
<dbReference type="InterPro" id="IPR001876">
    <property type="entry name" value="Znf_RanBP2"/>
</dbReference>
<evidence type="ECO:0000259" key="7">
    <source>
        <dbReference type="PROSITE" id="PS51397"/>
    </source>
</evidence>
<keyword evidence="3" id="KW-0862">Zinc</keyword>
<feature type="domain" description="RanBP2-type" evidence="6">
    <location>
        <begin position="255"/>
        <end position="286"/>
    </location>
</feature>
<dbReference type="GO" id="GO:0006281">
    <property type="term" value="P:DNA repair"/>
    <property type="evidence" value="ECO:0007669"/>
    <property type="project" value="TreeGrafter"/>
</dbReference>
<dbReference type="PROSITE" id="PS01358">
    <property type="entry name" value="ZF_RANBP2_1"/>
    <property type="match status" value="2"/>
</dbReference>
<dbReference type="Gene3D" id="2.30.30.380">
    <property type="entry name" value="Zn-finger domain of Sec23/24"/>
    <property type="match status" value="1"/>
</dbReference>
<feature type="domain" description="WLM" evidence="7">
    <location>
        <begin position="1"/>
        <end position="202"/>
    </location>
</feature>
<dbReference type="GO" id="GO:0008270">
    <property type="term" value="F:zinc ion binding"/>
    <property type="evidence" value="ECO:0007669"/>
    <property type="project" value="UniProtKB-KW"/>
</dbReference>
<feature type="domain" description="RanBP2-type" evidence="6">
    <location>
        <begin position="319"/>
        <end position="342"/>
    </location>
</feature>
<name>A0A9N8Z4N8_9GLOM</name>
<dbReference type="Pfam" id="PF08325">
    <property type="entry name" value="WLM"/>
    <property type="match status" value="1"/>
</dbReference>
<evidence type="ECO:0000256" key="1">
    <source>
        <dbReference type="ARBA" id="ARBA00022723"/>
    </source>
</evidence>
<dbReference type="InterPro" id="IPR036443">
    <property type="entry name" value="Znf_RanBP2_sf"/>
</dbReference>
<evidence type="ECO:0000313" key="9">
    <source>
        <dbReference type="Proteomes" id="UP000789508"/>
    </source>
</evidence>
<sequence length="351" mass="39590">MSNPNDCIGDYKVLVSYPNHPEALTLLKRIASSVLIVKPIMKKYGWRVGILKEFFPEDPCLLGLNVNHGEEIRIRLRVAHDNRRFCEFDDLIGTMLHELTHIVRGPHDAEFYKILDNLNNEYDELLKRGYTGEGFFTVGHRLGGASNVPIEVARKRALEASEKRRLKDQVMMKGGQKLGGGNLWSGLSVWEKAALAAERRMMDNVWCGNEGYSNSGSRKNNKTPTARSKAEKSHPNVIPRLALNPPLIPPESSAAEDWAEWTCISCTLVNKPLVLQCEVCNTKRHIDVTNSGPNTRNISSVVNTNQDFIVAMDKHAEIRKSTWSCKRCTFENAHDVIMCLACDYLLEDRIS</sequence>
<dbReference type="EMBL" id="CAJVPS010000240">
    <property type="protein sequence ID" value="CAG8468600.1"/>
    <property type="molecule type" value="Genomic_DNA"/>
</dbReference>
<dbReference type="OrthoDB" id="261960at2759"/>
<dbReference type="PANTHER" id="PTHR46622:SF1">
    <property type="entry name" value="DNA-DEPENDENT METALLOPROTEASE WSS1"/>
    <property type="match status" value="1"/>
</dbReference>
<dbReference type="GO" id="GO:0005634">
    <property type="term" value="C:nucleus"/>
    <property type="evidence" value="ECO:0007669"/>
    <property type="project" value="TreeGrafter"/>
</dbReference>
<dbReference type="GO" id="GO:0008237">
    <property type="term" value="F:metallopeptidase activity"/>
    <property type="evidence" value="ECO:0007669"/>
    <property type="project" value="TreeGrafter"/>
</dbReference>
<dbReference type="SUPFAM" id="SSF90209">
    <property type="entry name" value="Ran binding protein zinc finger-like"/>
    <property type="match status" value="1"/>
</dbReference>
<dbReference type="InterPro" id="IPR013536">
    <property type="entry name" value="WLM_dom"/>
</dbReference>
<dbReference type="PANTHER" id="PTHR46622">
    <property type="entry name" value="DNA-DEPENDENT METALLOPROTEASE WSS1"/>
    <property type="match status" value="1"/>
</dbReference>
<evidence type="ECO:0000256" key="4">
    <source>
        <dbReference type="PROSITE-ProRule" id="PRU00322"/>
    </source>
</evidence>
<feature type="region of interest" description="Disordered" evidence="5">
    <location>
        <begin position="212"/>
        <end position="245"/>
    </location>
</feature>
<keyword evidence="2 4" id="KW-0863">Zinc-finger</keyword>
<gene>
    <name evidence="8" type="ORF">ALEPTO_LOCUS1900</name>
</gene>
<protein>
    <submittedName>
        <fullName evidence="8">2417_t:CDS:1</fullName>
    </submittedName>
</protein>
<dbReference type="Pfam" id="PF00641">
    <property type="entry name" value="Zn_ribbon_RanBP"/>
    <property type="match status" value="1"/>
</dbReference>
<dbReference type="Proteomes" id="UP000789508">
    <property type="component" value="Unassembled WGS sequence"/>
</dbReference>
<keyword evidence="1" id="KW-0479">Metal-binding</keyword>
<dbReference type="InterPro" id="IPR053000">
    <property type="entry name" value="WSS1-like_metalloprotease"/>
</dbReference>
<evidence type="ECO:0000256" key="5">
    <source>
        <dbReference type="SAM" id="MobiDB-lite"/>
    </source>
</evidence>
<dbReference type="AlphaFoldDB" id="A0A9N8Z4N8"/>
<evidence type="ECO:0000256" key="2">
    <source>
        <dbReference type="ARBA" id="ARBA00022771"/>
    </source>
</evidence>
<evidence type="ECO:0000313" key="8">
    <source>
        <dbReference type="EMBL" id="CAG8468600.1"/>
    </source>
</evidence>
<reference evidence="8" key="1">
    <citation type="submission" date="2021-06" db="EMBL/GenBank/DDBJ databases">
        <authorList>
            <person name="Kallberg Y."/>
            <person name="Tangrot J."/>
            <person name="Rosling A."/>
        </authorList>
    </citation>
    <scope>NUCLEOTIDE SEQUENCE</scope>
    <source>
        <strain evidence="8">FL130A</strain>
    </source>
</reference>
<comment type="caution">
    <text evidence="8">The sequence shown here is derived from an EMBL/GenBank/DDBJ whole genome shotgun (WGS) entry which is preliminary data.</text>
</comment>
<dbReference type="SMART" id="SM00547">
    <property type="entry name" value="ZnF_RBZ"/>
    <property type="match status" value="2"/>
</dbReference>
<evidence type="ECO:0000256" key="3">
    <source>
        <dbReference type="ARBA" id="ARBA00022833"/>
    </source>
</evidence>
<dbReference type="PROSITE" id="PS50199">
    <property type="entry name" value="ZF_RANBP2_2"/>
    <property type="match status" value="2"/>
</dbReference>
<organism evidence="8 9">
    <name type="scientific">Ambispora leptoticha</name>
    <dbReference type="NCBI Taxonomy" id="144679"/>
    <lineage>
        <taxon>Eukaryota</taxon>
        <taxon>Fungi</taxon>
        <taxon>Fungi incertae sedis</taxon>
        <taxon>Mucoromycota</taxon>
        <taxon>Glomeromycotina</taxon>
        <taxon>Glomeromycetes</taxon>
        <taxon>Archaeosporales</taxon>
        <taxon>Ambisporaceae</taxon>
        <taxon>Ambispora</taxon>
    </lineage>
</organism>
<feature type="compositionally biased region" description="Polar residues" evidence="5">
    <location>
        <begin position="212"/>
        <end position="226"/>
    </location>
</feature>
<proteinExistence type="predicted"/>
<dbReference type="PROSITE" id="PS51397">
    <property type="entry name" value="WLM"/>
    <property type="match status" value="1"/>
</dbReference>